<reference evidence="10" key="1">
    <citation type="submission" date="2016-10" db="EMBL/GenBank/DDBJ databases">
        <authorList>
            <person name="Varghese N."/>
            <person name="Submissions S."/>
        </authorList>
    </citation>
    <scope>NUCLEOTIDE SEQUENCE [LARGE SCALE GENOMIC DNA]</scope>
    <source>
        <strain evidence="10">XBD2006</strain>
    </source>
</reference>
<feature type="transmembrane region" description="Helical" evidence="8">
    <location>
        <begin position="69"/>
        <end position="93"/>
    </location>
</feature>
<dbReference type="InterPro" id="IPR004776">
    <property type="entry name" value="Mem_transp_PIN-like"/>
</dbReference>
<feature type="transmembrane region" description="Helical" evidence="8">
    <location>
        <begin position="192"/>
        <end position="211"/>
    </location>
</feature>
<feature type="transmembrane region" description="Helical" evidence="8">
    <location>
        <begin position="100"/>
        <end position="121"/>
    </location>
</feature>
<evidence type="ECO:0000256" key="2">
    <source>
        <dbReference type="ARBA" id="ARBA00010145"/>
    </source>
</evidence>
<dbReference type="RefSeq" id="WP_074461895.1">
    <property type="nucleotide sequence ID" value="NZ_FMUR01000007.1"/>
</dbReference>
<protein>
    <submittedName>
        <fullName evidence="9">Predicted permease</fullName>
    </submittedName>
</protein>
<dbReference type="PANTHER" id="PTHR36838:SF3">
    <property type="entry name" value="TRANSPORTER AUXIN EFFLUX CARRIER EC FAMILY"/>
    <property type="match status" value="1"/>
</dbReference>
<dbReference type="PANTHER" id="PTHR36838">
    <property type="entry name" value="AUXIN EFFLUX CARRIER FAMILY PROTEIN"/>
    <property type="match status" value="1"/>
</dbReference>
<feature type="transmembrane region" description="Helical" evidence="8">
    <location>
        <begin position="127"/>
        <end position="149"/>
    </location>
</feature>
<dbReference type="EMBL" id="FMUR01000007">
    <property type="protein sequence ID" value="SCY05822.1"/>
    <property type="molecule type" value="Genomic_DNA"/>
</dbReference>
<feature type="transmembrane region" description="Helical" evidence="8">
    <location>
        <begin position="36"/>
        <end position="57"/>
    </location>
</feature>
<gene>
    <name evidence="9" type="ORF">SAMN02910451_01222</name>
</gene>
<dbReference type="GO" id="GO:0005886">
    <property type="term" value="C:plasma membrane"/>
    <property type="evidence" value="ECO:0007669"/>
    <property type="project" value="UniProtKB-SubCell"/>
</dbReference>
<dbReference type="GO" id="GO:0055085">
    <property type="term" value="P:transmembrane transport"/>
    <property type="evidence" value="ECO:0007669"/>
    <property type="project" value="InterPro"/>
</dbReference>
<sequence length="310" mass="33659">MSAFIVMQQMGMIVILVSVGIYLYKKGVVDNTVSKQLSVIVMDICNPALILASILTGNVDISHQVLLEAVVLGVLFYAFLMVLGVLLPVALGVVREKRRFYNLMVVYTNVGFIGIPVAKAILPGKAIIYVIVCNIMYSLLFYTHGITVLSNGKEKMNVKKALSPGTIMALLSLVVCWFNITPPPIITNSVSYIGNATVFLSMTLLGVSIARSGVKEGFGDFRIWVYIALRMVLLPTLIFFVLRAIHCDDVTILGFCLMSTMPVGNLPLIQSEKIGEDTRILSGAITVTTIVSMVTITALMILFTGALKVG</sequence>
<accession>A0A1G5CTU4</accession>
<evidence type="ECO:0000313" key="10">
    <source>
        <dbReference type="Proteomes" id="UP000183047"/>
    </source>
</evidence>
<keyword evidence="7 8" id="KW-0472">Membrane</keyword>
<dbReference type="AlphaFoldDB" id="A0A1G5CTU4"/>
<comment type="similarity">
    <text evidence="2">Belongs to the auxin efflux carrier (TC 2.A.69) family.</text>
</comment>
<dbReference type="Pfam" id="PF03547">
    <property type="entry name" value="Mem_trans"/>
    <property type="match status" value="1"/>
</dbReference>
<feature type="transmembrane region" description="Helical" evidence="8">
    <location>
        <begin position="6"/>
        <end position="24"/>
    </location>
</feature>
<feature type="transmembrane region" description="Helical" evidence="8">
    <location>
        <begin position="251"/>
        <end position="269"/>
    </location>
</feature>
<evidence type="ECO:0000256" key="4">
    <source>
        <dbReference type="ARBA" id="ARBA00022475"/>
    </source>
</evidence>
<keyword evidence="10" id="KW-1185">Reference proteome</keyword>
<evidence type="ECO:0000256" key="7">
    <source>
        <dbReference type="ARBA" id="ARBA00023136"/>
    </source>
</evidence>
<evidence type="ECO:0000256" key="3">
    <source>
        <dbReference type="ARBA" id="ARBA00022448"/>
    </source>
</evidence>
<evidence type="ECO:0000256" key="8">
    <source>
        <dbReference type="SAM" id="Phobius"/>
    </source>
</evidence>
<keyword evidence="4" id="KW-1003">Cell membrane</keyword>
<evidence type="ECO:0000256" key="1">
    <source>
        <dbReference type="ARBA" id="ARBA00004651"/>
    </source>
</evidence>
<organism evidence="9 10">
    <name type="scientific">Butyrivibrio hungatei</name>
    <dbReference type="NCBI Taxonomy" id="185008"/>
    <lineage>
        <taxon>Bacteria</taxon>
        <taxon>Bacillati</taxon>
        <taxon>Bacillota</taxon>
        <taxon>Clostridia</taxon>
        <taxon>Lachnospirales</taxon>
        <taxon>Lachnospiraceae</taxon>
        <taxon>Butyrivibrio</taxon>
    </lineage>
</organism>
<comment type="subcellular location">
    <subcellularLocation>
        <location evidence="1">Cell membrane</location>
        <topology evidence="1">Multi-pass membrane protein</topology>
    </subcellularLocation>
</comment>
<keyword evidence="6 8" id="KW-1133">Transmembrane helix</keyword>
<evidence type="ECO:0000256" key="5">
    <source>
        <dbReference type="ARBA" id="ARBA00022692"/>
    </source>
</evidence>
<feature type="transmembrane region" description="Helical" evidence="8">
    <location>
        <begin position="281"/>
        <end position="307"/>
    </location>
</feature>
<name>A0A1G5CTU4_9FIRM</name>
<evidence type="ECO:0000313" key="9">
    <source>
        <dbReference type="EMBL" id="SCY05822.1"/>
    </source>
</evidence>
<dbReference type="Proteomes" id="UP000183047">
    <property type="component" value="Unassembled WGS sequence"/>
</dbReference>
<dbReference type="Gene3D" id="1.20.1530.20">
    <property type="match status" value="1"/>
</dbReference>
<evidence type="ECO:0000256" key="6">
    <source>
        <dbReference type="ARBA" id="ARBA00022989"/>
    </source>
</evidence>
<dbReference type="OrthoDB" id="9798064at2"/>
<keyword evidence="5 8" id="KW-0812">Transmembrane</keyword>
<dbReference type="InterPro" id="IPR038770">
    <property type="entry name" value="Na+/solute_symporter_sf"/>
</dbReference>
<feature type="transmembrane region" description="Helical" evidence="8">
    <location>
        <begin position="161"/>
        <end position="180"/>
    </location>
</feature>
<keyword evidence="3" id="KW-0813">Transport</keyword>
<feature type="transmembrane region" description="Helical" evidence="8">
    <location>
        <begin position="223"/>
        <end position="245"/>
    </location>
</feature>
<proteinExistence type="inferred from homology"/>